<proteinExistence type="predicted"/>
<evidence type="ECO:0000313" key="1">
    <source>
        <dbReference type="Proteomes" id="UP000000437"/>
    </source>
</evidence>
<sequence length="391" mass="44314">MAKWLKDYLSFGSKRVPPQPPKPDYTESEILKAYRAQKNLDFEDPYEDFENRGRNDNGSNEVSHTGFGSPMKSSSLDIKVVSPKHRLIKVDSQDLGRSKILLSSVSLEEPTDPVVPSAPVMGDTDYSDPFDVRLDPRPESAQGQITPENNGYMEPYEAQKVITELQRRAGGGAGGWGRGEVQLYDTPYEERVPGQPDLPEEGRESRLPQDDDRPADEYDQPWEWKKEHISKAFAVQFEGAEWDRSCSPTERLRCSRAPPTTGSMKLRKPSDPHSMIGERVDPSLPLEKQVWYHGSLSRSEAESLLTLCKECSYLVRNSETSRLDYSLSLRSCQGFMHMKFSQCKDGRYILGQNSPPFETIPEVIHYYTTHKLPIKGAEHLSLLFPVLVQTL</sequence>
<reference evidence="2" key="1">
    <citation type="submission" date="2025-08" db="UniProtKB">
        <authorList>
            <consortium name="RefSeq"/>
        </authorList>
    </citation>
    <scope>IDENTIFICATION</scope>
    <source>
        <strain evidence="2">Tuebingen</strain>
        <tissue evidence="2">Fibroblasts and whole tissue</tissue>
    </source>
</reference>
<evidence type="ECO:0000313" key="2">
    <source>
        <dbReference type="RefSeq" id="XP_073792750.1"/>
    </source>
</evidence>
<organism evidence="1 2">
    <name type="scientific">Danio rerio</name>
    <name type="common">Zebrafish</name>
    <name type="synonym">Brachydanio rerio</name>
    <dbReference type="NCBI Taxonomy" id="7955"/>
    <lineage>
        <taxon>Eukaryota</taxon>
        <taxon>Metazoa</taxon>
        <taxon>Chordata</taxon>
        <taxon>Craniata</taxon>
        <taxon>Vertebrata</taxon>
        <taxon>Euteleostomi</taxon>
        <taxon>Actinopterygii</taxon>
        <taxon>Neopterygii</taxon>
        <taxon>Teleostei</taxon>
        <taxon>Ostariophysi</taxon>
        <taxon>Cypriniformes</taxon>
        <taxon>Danionidae</taxon>
        <taxon>Danioninae</taxon>
        <taxon>Danio</taxon>
    </lineage>
</organism>
<name>A0AC58IEV3_DANRE</name>
<gene>
    <name evidence="2" type="primary">shdb</name>
    <name evidence="2" type="synonym">shd</name>
    <name evidence="2" type="synonym">si:dkeyp-31e2.2</name>
    <name evidence="2" type="synonym">wu:fb38a12</name>
    <name evidence="2" type="synonym">wu:fi32h10</name>
    <name evidence="2" type="synonym">zgc:153246</name>
    <name evidence="2" type="synonym">zgc:153975</name>
    <name evidence="2" type="synonym">zgc:158798</name>
</gene>
<accession>A0AC58IEV3</accession>
<keyword evidence="1" id="KW-1185">Reference proteome</keyword>
<dbReference type="Proteomes" id="UP000000437">
    <property type="component" value="Chromosome 22"/>
</dbReference>
<dbReference type="RefSeq" id="XP_073792750.1">
    <property type="nucleotide sequence ID" value="XM_073936649.1"/>
</dbReference>
<protein>
    <submittedName>
        <fullName evidence="2">Src homology 2 domain containing transforming protein D, b isoform X3</fullName>
    </submittedName>
</protein>